<comment type="similarity">
    <text evidence="3 12">Belongs to the glycosyltransferase 10 family.</text>
</comment>
<keyword evidence="4 12" id="KW-0328">Glycosyltransferase</keyword>
<keyword evidence="6 12" id="KW-0812">Transmembrane</keyword>
<accession>A0AAN8WQD2</accession>
<evidence type="ECO:0000256" key="7">
    <source>
        <dbReference type="ARBA" id="ARBA00022968"/>
    </source>
</evidence>
<feature type="region of interest" description="Disordered" evidence="13">
    <location>
        <begin position="82"/>
        <end position="115"/>
    </location>
</feature>
<dbReference type="Pfam" id="PF17039">
    <property type="entry name" value="Glyco_tran_10_N"/>
    <property type="match status" value="1"/>
</dbReference>
<feature type="domain" description="Fucosyltransferase C-terminal" evidence="14">
    <location>
        <begin position="260"/>
        <end position="431"/>
    </location>
</feature>
<evidence type="ECO:0000313" key="17">
    <source>
        <dbReference type="Proteomes" id="UP001381693"/>
    </source>
</evidence>
<dbReference type="Pfam" id="PF00852">
    <property type="entry name" value="Glyco_transf_10"/>
    <property type="match status" value="1"/>
</dbReference>
<proteinExistence type="inferred from homology"/>
<evidence type="ECO:0000256" key="9">
    <source>
        <dbReference type="ARBA" id="ARBA00023034"/>
    </source>
</evidence>
<name>A0AAN8WQD2_HALRR</name>
<evidence type="ECO:0000259" key="15">
    <source>
        <dbReference type="Pfam" id="PF17039"/>
    </source>
</evidence>
<dbReference type="InterPro" id="IPR001503">
    <property type="entry name" value="Glyco_trans_10"/>
</dbReference>
<dbReference type="PANTHER" id="PTHR48438:SF1">
    <property type="entry name" value="ALPHA-(1,3)-FUCOSYLTRANSFERASE C-RELATED"/>
    <property type="match status" value="1"/>
</dbReference>
<comment type="caution">
    <text evidence="16">The sequence shown here is derived from an EMBL/GenBank/DDBJ whole genome shotgun (WGS) entry which is preliminary data.</text>
</comment>
<keyword evidence="8" id="KW-1133">Transmembrane helix</keyword>
<evidence type="ECO:0000256" key="8">
    <source>
        <dbReference type="ARBA" id="ARBA00022989"/>
    </source>
</evidence>
<dbReference type="EC" id="2.4.1.-" evidence="12"/>
<dbReference type="FunFam" id="3.40.50.11660:FF:000004">
    <property type="entry name" value="Glycoprotein 3-alpha-L-fucosyltransferase A"/>
    <property type="match status" value="1"/>
</dbReference>
<feature type="domain" description="Fucosyltransferase N-terminal" evidence="15">
    <location>
        <begin position="120"/>
        <end position="234"/>
    </location>
</feature>
<dbReference type="InterPro" id="IPR055270">
    <property type="entry name" value="Glyco_tran_10_C"/>
</dbReference>
<evidence type="ECO:0000256" key="13">
    <source>
        <dbReference type="SAM" id="MobiDB-lite"/>
    </source>
</evidence>
<dbReference type="SUPFAM" id="SSF53756">
    <property type="entry name" value="UDP-Glycosyltransferase/glycogen phosphorylase"/>
    <property type="match status" value="1"/>
</dbReference>
<protein>
    <recommendedName>
        <fullName evidence="12">Fucosyltransferase</fullName>
        <ecNumber evidence="12">2.4.1.-</ecNumber>
    </recommendedName>
</protein>
<keyword evidence="7" id="KW-0735">Signal-anchor</keyword>
<evidence type="ECO:0000256" key="10">
    <source>
        <dbReference type="ARBA" id="ARBA00023136"/>
    </source>
</evidence>
<feature type="compositionally biased region" description="Polar residues" evidence="13">
    <location>
        <begin position="82"/>
        <end position="93"/>
    </location>
</feature>
<gene>
    <name evidence="16" type="ORF">SK128_001016</name>
</gene>
<evidence type="ECO:0000256" key="4">
    <source>
        <dbReference type="ARBA" id="ARBA00022676"/>
    </source>
</evidence>
<keyword evidence="10" id="KW-0472">Membrane</keyword>
<dbReference type="InterPro" id="IPR031481">
    <property type="entry name" value="Glyco_tran_10_N"/>
</dbReference>
<evidence type="ECO:0000256" key="11">
    <source>
        <dbReference type="ARBA" id="ARBA00023180"/>
    </source>
</evidence>
<dbReference type="Proteomes" id="UP001381693">
    <property type="component" value="Unassembled WGS sequence"/>
</dbReference>
<dbReference type="GO" id="GO:0008417">
    <property type="term" value="F:fucosyltransferase activity"/>
    <property type="evidence" value="ECO:0007669"/>
    <property type="project" value="InterPro"/>
</dbReference>
<keyword evidence="9 12" id="KW-0333">Golgi apparatus</keyword>
<dbReference type="AlphaFoldDB" id="A0AAN8WQD2"/>
<dbReference type="EMBL" id="JAXCGZ010020764">
    <property type="protein sequence ID" value="KAK7065534.1"/>
    <property type="molecule type" value="Genomic_DNA"/>
</dbReference>
<comment type="pathway">
    <text evidence="2">Protein modification; protein glycosylation.</text>
</comment>
<evidence type="ECO:0000256" key="2">
    <source>
        <dbReference type="ARBA" id="ARBA00004922"/>
    </source>
</evidence>
<evidence type="ECO:0000256" key="6">
    <source>
        <dbReference type="ARBA" id="ARBA00022692"/>
    </source>
</evidence>
<evidence type="ECO:0000256" key="12">
    <source>
        <dbReference type="RuleBase" id="RU003832"/>
    </source>
</evidence>
<reference evidence="16 17" key="1">
    <citation type="submission" date="2023-11" db="EMBL/GenBank/DDBJ databases">
        <title>Halocaridina rubra genome assembly.</title>
        <authorList>
            <person name="Smith C."/>
        </authorList>
    </citation>
    <scope>NUCLEOTIDE SEQUENCE [LARGE SCALE GENOMIC DNA]</scope>
    <source>
        <strain evidence="16">EP-1</strain>
        <tissue evidence="16">Whole</tissue>
    </source>
</reference>
<keyword evidence="5 12" id="KW-0808">Transferase</keyword>
<organism evidence="16 17">
    <name type="scientific">Halocaridina rubra</name>
    <name type="common">Hawaiian red shrimp</name>
    <dbReference type="NCBI Taxonomy" id="373956"/>
    <lineage>
        <taxon>Eukaryota</taxon>
        <taxon>Metazoa</taxon>
        <taxon>Ecdysozoa</taxon>
        <taxon>Arthropoda</taxon>
        <taxon>Crustacea</taxon>
        <taxon>Multicrustacea</taxon>
        <taxon>Malacostraca</taxon>
        <taxon>Eumalacostraca</taxon>
        <taxon>Eucarida</taxon>
        <taxon>Decapoda</taxon>
        <taxon>Pleocyemata</taxon>
        <taxon>Caridea</taxon>
        <taxon>Atyoidea</taxon>
        <taxon>Atyidae</taxon>
        <taxon>Halocaridina</taxon>
    </lineage>
</organism>
<feature type="compositionally biased region" description="Basic and acidic residues" evidence="13">
    <location>
        <begin position="94"/>
        <end position="107"/>
    </location>
</feature>
<keyword evidence="17" id="KW-1185">Reference proteome</keyword>
<dbReference type="GO" id="GO:0032580">
    <property type="term" value="C:Golgi cisterna membrane"/>
    <property type="evidence" value="ECO:0007669"/>
    <property type="project" value="UniProtKB-SubCell"/>
</dbReference>
<sequence>MRSLWGQMKSAMSKCSLWKVLIGILTVHLIVRFITGKDIFLKNIIERKTLFQLSSRNTSGFKNGTNSSNTIRHSKENNLTLDVTSEAKYSTNDSTDKQKEPNTKHNQELPNTNHPYNIKPKRIILWNDFLASYPEGWNQVFKRQLQGDCPENCDVTRSKSNWQNADVIIFKQPLDAQSSKRIKLPPTKLKNQTWLIFSAEAPTHKTWNLPMEWLGIFDWTFTYHTKSDVVMPYGTITPIQAKTNAKSDRDYWAEKRDNGKFAAWMISHCPTSSGREEYVRELRKYENVDIYGECGDLHCGNRKTLKVVREQKVPDNCYELMATYKFYFAFENSICEDYITEKFFKTLQMDTIPVVFGGGNYSAIAPPHSFINGTAFEKPKDLATYLRTVANNQSLYNSFFDWKGKYRVEVGFPFNPMICDLCHQLHNRPPATANGSYASLKNAVSKDGNGRYKNVVRWFYNVSRCRRWNSTTQTFTSDVYPPL</sequence>
<evidence type="ECO:0000259" key="14">
    <source>
        <dbReference type="Pfam" id="PF00852"/>
    </source>
</evidence>
<comment type="subcellular location">
    <subcellularLocation>
        <location evidence="1 12">Golgi apparatus</location>
        <location evidence="1 12">Golgi stack membrane</location>
        <topology evidence="1 12">Single-pass type II membrane protein</topology>
    </subcellularLocation>
</comment>
<keyword evidence="11" id="KW-0325">Glycoprotein</keyword>
<evidence type="ECO:0000256" key="3">
    <source>
        <dbReference type="ARBA" id="ARBA00008919"/>
    </source>
</evidence>
<dbReference type="PANTHER" id="PTHR48438">
    <property type="entry name" value="ALPHA-(1,3)-FUCOSYLTRANSFERASE C-RELATED"/>
    <property type="match status" value="1"/>
</dbReference>
<dbReference type="Gene3D" id="3.40.50.11660">
    <property type="entry name" value="Glycosyl transferase family 10, C-terminal domain"/>
    <property type="match status" value="1"/>
</dbReference>
<dbReference type="InterPro" id="IPR038577">
    <property type="entry name" value="GT10-like_C_sf"/>
</dbReference>
<evidence type="ECO:0000313" key="16">
    <source>
        <dbReference type="EMBL" id="KAK7065534.1"/>
    </source>
</evidence>
<evidence type="ECO:0000256" key="5">
    <source>
        <dbReference type="ARBA" id="ARBA00022679"/>
    </source>
</evidence>
<evidence type="ECO:0000256" key="1">
    <source>
        <dbReference type="ARBA" id="ARBA00004447"/>
    </source>
</evidence>